<organism evidence="1 2">
    <name type="scientific">Diploscapter pachys</name>
    <dbReference type="NCBI Taxonomy" id="2018661"/>
    <lineage>
        <taxon>Eukaryota</taxon>
        <taxon>Metazoa</taxon>
        <taxon>Ecdysozoa</taxon>
        <taxon>Nematoda</taxon>
        <taxon>Chromadorea</taxon>
        <taxon>Rhabditida</taxon>
        <taxon>Rhabditina</taxon>
        <taxon>Rhabditomorpha</taxon>
        <taxon>Rhabditoidea</taxon>
        <taxon>Rhabditidae</taxon>
        <taxon>Diploscapter</taxon>
    </lineage>
</organism>
<dbReference type="AlphaFoldDB" id="A0A2A2KL96"/>
<proteinExistence type="predicted"/>
<protein>
    <submittedName>
        <fullName evidence="1">Uncharacterized protein</fullName>
    </submittedName>
</protein>
<evidence type="ECO:0000313" key="1">
    <source>
        <dbReference type="EMBL" id="PAV74609.1"/>
    </source>
</evidence>
<dbReference type="Proteomes" id="UP000218231">
    <property type="component" value="Unassembled WGS sequence"/>
</dbReference>
<accession>A0A2A2KL96</accession>
<gene>
    <name evidence="1" type="ORF">WR25_00524</name>
</gene>
<sequence>MRLCRKRPCSTTRVAWPSSSRAKGFALSFASDRPTSSTINVAITSIALVKEKSSPNNACWVASPMISRRTKSNVVRSASERRPATRNSSIRATYMAAARRMESMAHSYG</sequence>
<comment type="caution">
    <text evidence="1">The sequence shown here is derived from an EMBL/GenBank/DDBJ whole genome shotgun (WGS) entry which is preliminary data.</text>
</comment>
<reference evidence="1 2" key="1">
    <citation type="journal article" date="2017" name="Curr. Biol.">
        <title>Genome architecture and evolution of a unichromosomal asexual nematode.</title>
        <authorList>
            <person name="Fradin H."/>
            <person name="Zegar C."/>
            <person name="Gutwein M."/>
            <person name="Lucas J."/>
            <person name="Kovtun M."/>
            <person name="Corcoran D."/>
            <person name="Baugh L.R."/>
            <person name="Kiontke K."/>
            <person name="Gunsalus K."/>
            <person name="Fitch D.H."/>
            <person name="Piano F."/>
        </authorList>
    </citation>
    <scope>NUCLEOTIDE SEQUENCE [LARGE SCALE GENOMIC DNA]</scope>
    <source>
        <strain evidence="1">PF1309</strain>
    </source>
</reference>
<name>A0A2A2KL96_9BILA</name>
<dbReference type="EMBL" id="LIAE01008310">
    <property type="protein sequence ID" value="PAV74609.1"/>
    <property type="molecule type" value="Genomic_DNA"/>
</dbReference>
<evidence type="ECO:0000313" key="2">
    <source>
        <dbReference type="Proteomes" id="UP000218231"/>
    </source>
</evidence>
<keyword evidence="2" id="KW-1185">Reference proteome</keyword>